<dbReference type="EMBL" id="DWVS01000010">
    <property type="protein sequence ID" value="HJC86439.1"/>
    <property type="molecule type" value="Genomic_DNA"/>
</dbReference>
<organism evidence="1 2">
    <name type="scientific">Candidatus Eisenbergiella intestinigallinarum</name>
    <dbReference type="NCBI Taxonomy" id="2838549"/>
    <lineage>
        <taxon>Bacteria</taxon>
        <taxon>Bacillati</taxon>
        <taxon>Bacillota</taxon>
        <taxon>Clostridia</taxon>
        <taxon>Lachnospirales</taxon>
        <taxon>Lachnospiraceae</taxon>
        <taxon>Eisenbergiella</taxon>
    </lineage>
</organism>
<name>A0A9D2QF60_9FIRM</name>
<sequence>LHFEFESDALTIDDLKRFREYEAAISRTYKVPVTTYVLCSSDRKNRTKGNLLQNLICFRFCSLR</sequence>
<gene>
    <name evidence="1" type="ORF">H9926_00265</name>
</gene>
<dbReference type="AlphaFoldDB" id="A0A9D2QF60"/>
<evidence type="ECO:0000313" key="2">
    <source>
        <dbReference type="Proteomes" id="UP000823922"/>
    </source>
</evidence>
<accession>A0A9D2QF60</accession>
<protein>
    <submittedName>
        <fullName evidence="1">Uncharacterized protein</fullName>
    </submittedName>
</protein>
<proteinExistence type="predicted"/>
<feature type="non-terminal residue" evidence="1">
    <location>
        <position position="1"/>
    </location>
</feature>
<evidence type="ECO:0000313" key="1">
    <source>
        <dbReference type="EMBL" id="HJC86439.1"/>
    </source>
</evidence>
<reference evidence="1" key="1">
    <citation type="journal article" date="2021" name="PeerJ">
        <title>Extensive microbial diversity within the chicken gut microbiome revealed by metagenomics and culture.</title>
        <authorList>
            <person name="Gilroy R."/>
            <person name="Ravi A."/>
            <person name="Getino M."/>
            <person name="Pursley I."/>
            <person name="Horton D.L."/>
            <person name="Alikhan N.F."/>
            <person name="Baker D."/>
            <person name="Gharbi K."/>
            <person name="Hall N."/>
            <person name="Watson M."/>
            <person name="Adriaenssens E.M."/>
            <person name="Foster-Nyarko E."/>
            <person name="Jarju S."/>
            <person name="Secka A."/>
            <person name="Antonio M."/>
            <person name="Oren A."/>
            <person name="Chaudhuri R.R."/>
            <person name="La Ragione R."/>
            <person name="Hildebrand F."/>
            <person name="Pallen M.J."/>
        </authorList>
    </citation>
    <scope>NUCLEOTIDE SEQUENCE</scope>
    <source>
        <strain evidence="1">ChiBcec1-1630</strain>
    </source>
</reference>
<dbReference type="Proteomes" id="UP000823922">
    <property type="component" value="Unassembled WGS sequence"/>
</dbReference>
<reference evidence="1" key="2">
    <citation type="submission" date="2021-04" db="EMBL/GenBank/DDBJ databases">
        <authorList>
            <person name="Gilroy R."/>
        </authorList>
    </citation>
    <scope>NUCLEOTIDE SEQUENCE</scope>
    <source>
        <strain evidence="1">ChiBcec1-1630</strain>
    </source>
</reference>
<comment type="caution">
    <text evidence="1">The sequence shown here is derived from an EMBL/GenBank/DDBJ whole genome shotgun (WGS) entry which is preliminary data.</text>
</comment>